<evidence type="ECO:0008006" key="21">
    <source>
        <dbReference type="Google" id="ProtNLM"/>
    </source>
</evidence>
<evidence type="ECO:0000256" key="1">
    <source>
        <dbReference type="ARBA" id="ARBA00004571"/>
    </source>
</evidence>
<dbReference type="CDD" id="cd01347">
    <property type="entry name" value="ligand_gated_channel"/>
    <property type="match status" value="1"/>
</dbReference>
<dbReference type="Gene3D" id="2.170.130.10">
    <property type="entry name" value="TonB-dependent receptor, plug domain"/>
    <property type="match status" value="1"/>
</dbReference>
<dbReference type="InterPro" id="IPR010105">
    <property type="entry name" value="TonB_sidphr_rcpt"/>
</dbReference>
<evidence type="ECO:0000259" key="17">
    <source>
        <dbReference type="Pfam" id="PF00593"/>
    </source>
</evidence>
<evidence type="ECO:0000256" key="6">
    <source>
        <dbReference type="ARBA" id="ARBA00022692"/>
    </source>
</evidence>
<dbReference type="GO" id="GO:0009279">
    <property type="term" value="C:cell outer membrane"/>
    <property type="evidence" value="ECO:0007669"/>
    <property type="project" value="UniProtKB-SubCell"/>
</dbReference>
<dbReference type="AlphaFoldDB" id="A0A0A3BBB3"/>
<dbReference type="InterPro" id="IPR012910">
    <property type="entry name" value="Plug_dom"/>
</dbReference>
<evidence type="ECO:0000256" key="8">
    <source>
        <dbReference type="ARBA" id="ARBA00023004"/>
    </source>
</evidence>
<name>A0A0A3BBB3_9PAST</name>
<dbReference type="RefSeq" id="WP_034613802.1">
    <property type="nucleotide sequence ID" value="NZ_JSUM01000005.1"/>
</dbReference>
<sequence>MQKTFQYSALATALLLCFNPAIAETDSEELDVIDVVGSVAKIGTLSYDQPQSSVVVSAQQIAESGAKKIDQALNYQAGIQGASFGNDNKSEWFKIRGFDASTTLDGTQTSPNGFFVWLPEIYGVENIEVVKGANSLLYGASQAGGVINLVSKRPTATPKGEVNVGFGNNHQRTVNGDYSGYANESGSVRYRLVAQFRKEDGTQDYTGMKHYYFAPSLTWDISDKTRLTLLAGYQREHGRPTNGFLPAYASLLPSTFGNIARNTYFGEPDRDNMEREQLSAGYEFQHEFNNGWIFSQNYRFNHLDMDLLGVFAWSADNNRTAYRGYSYSKGTSATHSVDNRISKTWTFDNGIENTLLLGSDYLHAKTKGNNNGFGFVPGIDLFAPVYGAPFSVTSTPYHIKNSQWGFYVQDQLRINNDWIFDLGLRHDKAKSNSFVDNTDTSYNISHNTVSGGAMYVFENGLAPYLSYAESFRPTTGVDGYGRVYKPYESKQYEAGIKYAPSFIDGTVSIAYFDLTEKNALVSDSSNISVQAGERRNKGIEVQADLNLTDNWSMSAAYTHNHSRQDLSTTTTIRTPMVAKHTASLWTSYRLQGILDGLTVGTGVRYVGSTTDDQYYAGYNVPSYTVWDAMAQYQFDSNWQLQVNATNLTNKKYLSGCSFYCYYGAERLVNATLSYKW</sequence>
<evidence type="ECO:0000256" key="14">
    <source>
        <dbReference type="PROSITE-ProRule" id="PRU01360"/>
    </source>
</evidence>
<evidence type="ECO:0000256" key="9">
    <source>
        <dbReference type="ARBA" id="ARBA00023065"/>
    </source>
</evidence>
<evidence type="ECO:0000256" key="16">
    <source>
        <dbReference type="SAM" id="SignalP"/>
    </source>
</evidence>
<evidence type="ECO:0000256" key="11">
    <source>
        <dbReference type="ARBA" id="ARBA00023136"/>
    </source>
</evidence>
<evidence type="ECO:0000256" key="7">
    <source>
        <dbReference type="ARBA" id="ARBA00022729"/>
    </source>
</evidence>
<evidence type="ECO:0000259" key="18">
    <source>
        <dbReference type="Pfam" id="PF07715"/>
    </source>
</evidence>
<dbReference type="GO" id="GO:0015891">
    <property type="term" value="P:siderophore transport"/>
    <property type="evidence" value="ECO:0007669"/>
    <property type="project" value="InterPro"/>
</dbReference>
<keyword evidence="10 15" id="KW-0798">TonB box</keyword>
<dbReference type="InterPro" id="IPR037066">
    <property type="entry name" value="Plug_dom_sf"/>
</dbReference>
<dbReference type="STRING" id="505317.OA57_03835"/>
<keyword evidence="6 14" id="KW-0812">Transmembrane</keyword>
<keyword evidence="8" id="KW-0408">Iron</keyword>
<evidence type="ECO:0000256" key="15">
    <source>
        <dbReference type="RuleBase" id="RU003357"/>
    </source>
</evidence>
<evidence type="ECO:0000256" key="10">
    <source>
        <dbReference type="ARBA" id="ARBA00023077"/>
    </source>
</evidence>
<evidence type="ECO:0000256" key="5">
    <source>
        <dbReference type="ARBA" id="ARBA00022496"/>
    </source>
</evidence>
<evidence type="ECO:0000313" key="20">
    <source>
        <dbReference type="Proteomes" id="UP000030380"/>
    </source>
</evidence>
<dbReference type="Pfam" id="PF07715">
    <property type="entry name" value="Plug"/>
    <property type="match status" value="1"/>
</dbReference>
<dbReference type="Pfam" id="PF00593">
    <property type="entry name" value="TonB_dep_Rec_b-barrel"/>
    <property type="match status" value="1"/>
</dbReference>
<proteinExistence type="inferred from homology"/>
<keyword evidence="13 14" id="KW-0998">Cell outer membrane</keyword>
<dbReference type="SUPFAM" id="SSF56935">
    <property type="entry name" value="Porins"/>
    <property type="match status" value="1"/>
</dbReference>
<comment type="caution">
    <text evidence="19">The sequence shown here is derived from an EMBL/GenBank/DDBJ whole genome shotgun (WGS) entry which is preliminary data.</text>
</comment>
<dbReference type="NCBIfam" id="TIGR01783">
    <property type="entry name" value="TonB-siderophor"/>
    <property type="match status" value="1"/>
</dbReference>
<dbReference type="GO" id="GO:0015344">
    <property type="term" value="F:siderophore uptake transmembrane transporter activity"/>
    <property type="evidence" value="ECO:0007669"/>
    <property type="project" value="TreeGrafter"/>
</dbReference>
<dbReference type="PANTHER" id="PTHR32552:SF68">
    <property type="entry name" value="FERRICHROME OUTER MEMBRANE TRANSPORTER_PHAGE RECEPTOR"/>
    <property type="match status" value="1"/>
</dbReference>
<dbReference type="Gene3D" id="2.40.170.20">
    <property type="entry name" value="TonB-dependent receptor, beta-barrel domain"/>
    <property type="match status" value="1"/>
</dbReference>
<comment type="subcellular location">
    <subcellularLocation>
        <location evidence="1 14">Cell outer membrane</location>
        <topology evidence="1 14">Multi-pass membrane protein</topology>
    </subcellularLocation>
</comment>
<dbReference type="PANTHER" id="PTHR32552">
    <property type="entry name" value="FERRICHROME IRON RECEPTOR-RELATED"/>
    <property type="match status" value="1"/>
</dbReference>
<evidence type="ECO:0000256" key="12">
    <source>
        <dbReference type="ARBA" id="ARBA00023170"/>
    </source>
</evidence>
<organism evidence="19 20">
    <name type="scientific">Chelonobacter oris</name>
    <dbReference type="NCBI Taxonomy" id="505317"/>
    <lineage>
        <taxon>Bacteria</taxon>
        <taxon>Pseudomonadati</taxon>
        <taxon>Pseudomonadota</taxon>
        <taxon>Gammaproteobacteria</taxon>
        <taxon>Pasteurellales</taxon>
        <taxon>Pasteurellaceae</taxon>
        <taxon>Chelonobacter</taxon>
    </lineage>
</organism>
<keyword evidence="12" id="KW-0675">Receptor</keyword>
<keyword evidence="20" id="KW-1185">Reference proteome</keyword>
<keyword evidence="5" id="KW-0410">Iron transport</keyword>
<comment type="similarity">
    <text evidence="2 14 15">Belongs to the TonB-dependent receptor family.</text>
</comment>
<evidence type="ECO:0000256" key="4">
    <source>
        <dbReference type="ARBA" id="ARBA00022452"/>
    </source>
</evidence>
<keyword evidence="9" id="KW-0406">Ion transport</keyword>
<dbReference type="PROSITE" id="PS52016">
    <property type="entry name" value="TONB_DEPENDENT_REC_3"/>
    <property type="match status" value="1"/>
</dbReference>
<dbReference type="Proteomes" id="UP000030380">
    <property type="component" value="Unassembled WGS sequence"/>
</dbReference>
<evidence type="ECO:0000256" key="3">
    <source>
        <dbReference type="ARBA" id="ARBA00022448"/>
    </source>
</evidence>
<evidence type="ECO:0000256" key="2">
    <source>
        <dbReference type="ARBA" id="ARBA00009810"/>
    </source>
</evidence>
<dbReference type="InterPro" id="IPR039426">
    <property type="entry name" value="TonB-dep_rcpt-like"/>
</dbReference>
<feature type="signal peptide" evidence="16">
    <location>
        <begin position="1"/>
        <end position="23"/>
    </location>
</feature>
<dbReference type="InterPro" id="IPR036942">
    <property type="entry name" value="Beta-barrel_TonB_sf"/>
</dbReference>
<gene>
    <name evidence="19" type="ORF">OA57_03835</name>
</gene>
<feature type="domain" description="TonB-dependent receptor-like beta-barrel" evidence="17">
    <location>
        <begin position="218"/>
        <end position="647"/>
    </location>
</feature>
<keyword evidence="3 14" id="KW-0813">Transport</keyword>
<keyword evidence="11 14" id="KW-0472">Membrane</keyword>
<evidence type="ECO:0000256" key="13">
    <source>
        <dbReference type="ARBA" id="ARBA00023237"/>
    </source>
</evidence>
<evidence type="ECO:0000313" key="19">
    <source>
        <dbReference type="EMBL" id="KGQ70844.1"/>
    </source>
</evidence>
<dbReference type="InterPro" id="IPR000531">
    <property type="entry name" value="Beta-barrel_TonB"/>
</dbReference>
<feature type="chain" id="PRO_5001997886" description="TonB-dependent siderophore receptor" evidence="16">
    <location>
        <begin position="24"/>
        <end position="676"/>
    </location>
</feature>
<protein>
    <recommendedName>
        <fullName evidence="21">TonB-dependent siderophore receptor</fullName>
    </recommendedName>
</protein>
<dbReference type="GO" id="GO:0038023">
    <property type="term" value="F:signaling receptor activity"/>
    <property type="evidence" value="ECO:0007669"/>
    <property type="project" value="InterPro"/>
</dbReference>
<keyword evidence="4 14" id="KW-1134">Transmembrane beta strand</keyword>
<reference evidence="19 20" key="1">
    <citation type="submission" date="2014-11" db="EMBL/GenBank/DDBJ databases">
        <title>Draft genome sequence of Chelonobacter oris 1662T, associated with respiratory disease in Hermann's Tortoises.</title>
        <authorList>
            <person name="Kudirkiene E."/>
            <person name="Hansen M.J."/>
            <person name="Bojesen A.M."/>
        </authorList>
    </citation>
    <scope>NUCLEOTIDE SEQUENCE [LARGE SCALE GENOMIC DNA]</scope>
    <source>
        <strain evidence="19 20">1662</strain>
    </source>
</reference>
<dbReference type="OrthoDB" id="127311at2"/>
<feature type="domain" description="TonB-dependent receptor plug" evidence="18">
    <location>
        <begin position="48"/>
        <end position="146"/>
    </location>
</feature>
<keyword evidence="7 16" id="KW-0732">Signal</keyword>
<accession>A0A0A3BBB3</accession>
<dbReference type="EMBL" id="JSUM01000005">
    <property type="protein sequence ID" value="KGQ70844.1"/>
    <property type="molecule type" value="Genomic_DNA"/>
</dbReference>